<dbReference type="Proteomes" id="UP000244571">
    <property type="component" value="Chromosome"/>
</dbReference>
<keyword evidence="5" id="KW-1185">Reference proteome</keyword>
<evidence type="ECO:0000256" key="2">
    <source>
        <dbReference type="ARBA" id="ARBA00022729"/>
    </source>
</evidence>
<evidence type="ECO:0000313" key="5">
    <source>
        <dbReference type="Proteomes" id="UP000244571"/>
    </source>
</evidence>
<dbReference type="Pfam" id="PF13505">
    <property type="entry name" value="OMP_b-brl"/>
    <property type="match status" value="1"/>
</dbReference>
<sequence length="295" mass="31469">MIANNRSRLLSCVPWLQRQPQLFLRCALSVLVLGVISLPISAQGLGSASASTGQSRAQSGFYLGVLGGTGSLADTSLQQRGGVYLTSRRILPIDAQGSTGHTGVWLTGIQAGYEGNPVGLSGQDWALRPALEAEGILIGQHSPVGNMPIMPRFLGTQYVKMPMTAQLLMANAVLTIRTPYSDTVFPYIGAGAGAAFISISGADSANPSEPGINHFNSDPNARATAFAAQFKVGLRAQLQSNLAWFAEYRLISINPTSYTFGSTVYPGAHLPTKPWSVNMGRLNYNLFVTGLQYRF</sequence>
<dbReference type="OrthoDB" id="5653863at2"/>
<comment type="subcellular location">
    <subcellularLocation>
        <location evidence="1">Cell outer membrane</location>
    </subcellularLocation>
</comment>
<dbReference type="Gene3D" id="2.40.160.20">
    <property type="match status" value="1"/>
</dbReference>
<accession>A0A2R4XHZ1</accession>
<dbReference type="InterPro" id="IPR027385">
    <property type="entry name" value="Beta-barrel_OMP"/>
</dbReference>
<evidence type="ECO:0000313" key="4">
    <source>
        <dbReference type="EMBL" id="AWB33436.1"/>
    </source>
</evidence>
<feature type="domain" description="Outer membrane protein beta-barrel" evidence="3">
    <location>
        <begin position="45"/>
        <end position="295"/>
    </location>
</feature>
<dbReference type="GO" id="GO:0009279">
    <property type="term" value="C:cell outer membrane"/>
    <property type="evidence" value="ECO:0007669"/>
    <property type="project" value="UniProtKB-SubCell"/>
</dbReference>
<evidence type="ECO:0000256" key="1">
    <source>
        <dbReference type="ARBA" id="ARBA00004442"/>
    </source>
</evidence>
<name>A0A2R4XHZ1_9BURK</name>
<dbReference type="AlphaFoldDB" id="A0A2R4XHZ1"/>
<keyword evidence="2" id="KW-0732">Signal</keyword>
<dbReference type="KEGG" id="boz:DBV39_06635"/>
<evidence type="ECO:0000259" key="3">
    <source>
        <dbReference type="Pfam" id="PF13505"/>
    </source>
</evidence>
<dbReference type="EMBL" id="CP028901">
    <property type="protein sequence ID" value="AWB33436.1"/>
    <property type="molecule type" value="Genomic_DNA"/>
</dbReference>
<gene>
    <name evidence="4" type="ORF">DBV39_06635</name>
</gene>
<protein>
    <recommendedName>
        <fullName evidence="3">Outer membrane protein beta-barrel domain-containing protein</fullName>
    </recommendedName>
</protein>
<dbReference type="SUPFAM" id="SSF56925">
    <property type="entry name" value="OMPA-like"/>
    <property type="match status" value="1"/>
</dbReference>
<dbReference type="RefSeq" id="WP_108620865.1">
    <property type="nucleotide sequence ID" value="NZ_CP028901.1"/>
</dbReference>
<reference evidence="4 5" key="1">
    <citation type="submission" date="2018-04" db="EMBL/GenBank/DDBJ databases">
        <title>Bordetella sp. HZ20 isolated from seawater.</title>
        <authorList>
            <person name="Sun C."/>
        </authorList>
    </citation>
    <scope>NUCLEOTIDE SEQUENCE [LARGE SCALE GENOMIC DNA]</scope>
    <source>
        <strain evidence="4 5">HZ20</strain>
    </source>
</reference>
<organism evidence="4 5">
    <name type="scientific">Orrella marina</name>
    <dbReference type="NCBI Taxonomy" id="2163011"/>
    <lineage>
        <taxon>Bacteria</taxon>
        <taxon>Pseudomonadati</taxon>
        <taxon>Pseudomonadota</taxon>
        <taxon>Betaproteobacteria</taxon>
        <taxon>Burkholderiales</taxon>
        <taxon>Alcaligenaceae</taxon>
        <taxon>Orrella</taxon>
    </lineage>
</organism>
<dbReference type="InterPro" id="IPR011250">
    <property type="entry name" value="OMP/PagP_B-barrel"/>
</dbReference>
<proteinExistence type="predicted"/>